<evidence type="ECO:0000256" key="1">
    <source>
        <dbReference type="ARBA" id="ARBA00014108"/>
    </source>
</evidence>
<evidence type="ECO:0000259" key="4">
    <source>
        <dbReference type="PROSITE" id="PS50053"/>
    </source>
</evidence>
<evidence type="ECO:0000256" key="2">
    <source>
        <dbReference type="ARBA" id="ARBA00022786"/>
    </source>
</evidence>
<name>A0A8H3YJ71_9TREE</name>
<sequence length="239" mass="27770">MDRPSPPRETRRPRELSFYKKTAREPRRDRDDRASAMTTGSTGSFSTRRDPLDRMSGAGRDRGDTEREKSPPRRRRRETGDDELERRRGEYRGGAPLERVPTRDDRRDRGEPWDRDGARDRDRGVDRNRSDGRPGYRGGDDLRRVETRNEPRPEKRAPPPPPPQSFAPMIEVIANDRLGRKVRVKCSPTDTVGDLKKLIAAQTGTNASKIQLKKWYTVFKDHIELRDYEIHDGMSLEMY</sequence>
<accession>A0A8H3YJ71</accession>
<keyword evidence="2" id="KW-0833">Ubl conjugation pathway</keyword>
<dbReference type="Gene3D" id="3.10.20.90">
    <property type="entry name" value="Phosphatidylinositol 3-kinase Catalytic Subunit, Chain A, domain 1"/>
    <property type="match status" value="1"/>
</dbReference>
<evidence type="ECO:0000256" key="3">
    <source>
        <dbReference type="SAM" id="MobiDB-lite"/>
    </source>
</evidence>
<feature type="region of interest" description="Disordered" evidence="3">
    <location>
        <begin position="1"/>
        <end position="167"/>
    </location>
</feature>
<dbReference type="InterPro" id="IPR000626">
    <property type="entry name" value="Ubiquitin-like_dom"/>
</dbReference>
<feature type="domain" description="Ubiquitin-like" evidence="4">
    <location>
        <begin position="170"/>
        <end position="239"/>
    </location>
</feature>
<dbReference type="InterPro" id="IPR029071">
    <property type="entry name" value="Ubiquitin-like_domsf"/>
</dbReference>
<feature type="compositionally biased region" description="Basic and acidic residues" evidence="3">
    <location>
        <begin position="1"/>
        <end position="34"/>
    </location>
</feature>
<dbReference type="InterPro" id="IPR039732">
    <property type="entry name" value="Hub1/Ubl5"/>
</dbReference>
<dbReference type="PANTHER" id="PTHR13042">
    <property type="entry name" value="UBIQUITIN-LIKE PROTEIN 5"/>
    <property type="match status" value="1"/>
</dbReference>
<dbReference type="SUPFAM" id="SSF54236">
    <property type="entry name" value="Ubiquitin-like"/>
    <property type="match status" value="1"/>
</dbReference>
<dbReference type="OrthoDB" id="3881at2759"/>
<feature type="compositionally biased region" description="Basic and acidic residues" evidence="3">
    <location>
        <begin position="47"/>
        <end position="71"/>
    </location>
</feature>
<keyword evidence="6" id="KW-1185">Reference proteome</keyword>
<reference evidence="5" key="1">
    <citation type="submission" date="2020-07" db="EMBL/GenBank/DDBJ databases">
        <title>Draft Genome Sequence of a Deep-Sea Yeast, Naganishia (Cryptococcus) liquefaciens strain N6.</title>
        <authorList>
            <person name="Han Y.W."/>
            <person name="Kajitani R."/>
            <person name="Morimoto H."/>
            <person name="Parhat M."/>
            <person name="Tsubouchi H."/>
            <person name="Bakenova O."/>
            <person name="Ogata M."/>
            <person name="Argunhan B."/>
            <person name="Aoki R."/>
            <person name="Kajiwara S."/>
            <person name="Itoh T."/>
            <person name="Iwasaki H."/>
        </authorList>
    </citation>
    <scope>NUCLEOTIDE SEQUENCE</scope>
    <source>
        <strain evidence="5">N6</strain>
    </source>
</reference>
<gene>
    <name evidence="5" type="ORF">NliqN6_6279</name>
</gene>
<feature type="compositionally biased region" description="Basic and acidic residues" evidence="3">
    <location>
        <begin position="100"/>
        <end position="157"/>
    </location>
</feature>
<evidence type="ECO:0000313" key="6">
    <source>
        <dbReference type="Proteomes" id="UP000620104"/>
    </source>
</evidence>
<feature type="compositionally biased region" description="Low complexity" evidence="3">
    <location>
        <begin position="35"/>
        <end position="46"/>
    </location>
</feature>
<proteinExistence type="predicted"/>
<dbReference type="EMBL" id="BLZA01000049">
    <property type="protein sequence ID" value="GHJ89877.1"/>
    <property type="molecule type" value="Genomic_DNA"/>
</dbReference>
<dbReference type="PROSITE" id="PS50053">
    <property type="entry name" value="UBIQUITIN_2"/>
    <property type="match status" value="1"/>
</dbReference>
<dbReference type="FunFam" id="3.10.20.90:FF:000052">
    <property type="entry name" value="Ubiquitin-like protein 5"/>
    <property type="match status" value="1"/>
</dbReference>
<organism evidence="5 6">
    <name type="scientific">Naganishia liquefaciens</name>
    <dbReference type="NCBI Taxonomy" id="104408"/>
    <lineage>
        <taxon>Eukaryota</taxon>
        <taxon>Fungi</taxon>
        <taxon>Dikarya</taxon>
        <taxon>Basidiomycota</taxon>
        <taxon>Agaricomycotina</taxon>
        <taxon>Tremellomycetes</taxon>
        <taxon>Filobasidiales</taxon>
        <taxon>Filobasidiaceae</taxon>
        <taxon>Naganishia</taxon>
    </lineage>
</organism>
<dbReference type="CDD" id="cd01791">
    <property type="entry name" value="Ubl_UBL5"/>
    <property type="match status" value="1"/>
</dbReference>
<protein>
    <recommendedName>
        <fullName evidence="1">Ubiquitin-like modifier HUB1</fullName>
    </recommendedName>
</protein>
<comment type="caution">
    <text evidence="5">The sequence shown here is derived from an EMBL/GenBank/DDBJ whole genome shotgun (WGS) entry which is preliminary data.</text>
</comment>
<dbReference type="AlphaFoldDB" id="A0A8H3YJ71"/>
<dbReference type="Proteomes" id="UP000620104">
    <property type="component" value="Unassembled WGS sequence"/>
</dbReference>
<evidence type="ECO:0000313" key="5">
    <source>
        <dbReference type="EMBL" id="GHJ89877.1"/>
    </source>
</evidence>